<dbReference type="AlphaFoldDB" id="A0A5B3FPP2"/>
<proteinExistence type="predicted"/>
<dbReference type="InterPro" id="IPR002559">
    <property type="entry name" value="Transposase_11"/>
</dbReference>
<dbReference type="EMBL" id="VVXK01000063">
    <property type="protein sequence ID" value="KAA2363140.1"/>
    <property type="molecule type" value="Genomic_DNA"/>
</dbReference>
<comment type="caution">
    <text evidence="3">The sequence shown here is derived from an EMBL/GenBank/DDBJ whole genome shotgun (WGS) entry which is preliminary data.</text>
</comment>
<dbReference type="GO" id="GO:0004803">
    <property type="term" value="F:transposase activity"/>
    <property type="evidence" value="ECO:0007669"/>
    <property type="project" value="InterPro"/>
</dbReference>
<feature type="domain" description="Transposase IS4-like" evidence="2">
    <location>
        <begin position="220"/>
        <end position="484"/>
    </location>
</feature>
<evidence type="ECO:0000259" key="2">
    <source>
        <dbReference type="Pfam" id="PF01609"/>
    </source>
</evidence>
<gene>
    <name evidence="3" type="ORF">F2Y13_16135</name>
</gene>
<dbReference type="PANTHER" id="PTHR34614">
    <property type="match status" value="1"/>
</dbReference>
<protein>
    <submittedName>
        <fullName evidence="3">Transposase</fullName>
    </submittedName>
</protein>
<keyword evidence="1" id="KW-0175">Coiled coil</keyword>
<evidence type="ECO:0000313" key="4">
    <source>
        <dbReference type="Proteomes" id="UP000323567"/>
    </source>
</evidence>
<accession>A0A5B3FPP2</accession>
<name>A0A5B3FPP2_9BACT</name>
<dbReference type="PANTHER" id="PTHR34614:SF2">
    <property type="entry name" value="TRANSPOSASE IS4-LIKE DOMAIN-CONTAINING PROTEIN"/>
    <property type="match status" value="1"/>
</dbReference>
<feature type="coiled-coil region" evidence="1">
    <location>
        <begin position="357"/>
        <end position="387"/>
    </location>
</feature>
<dbReference type="Proteomes" id="UP000323567">
    <property type="component" value="Unassembled WGS sequence"/>
</dbReference>
<reference evidence="3 4" key="1">
    <citation type="journal article" date="2019" name="Nat. Med.">
        <title>A library of human gut bacterial isolates paired with longitudinal multiomics data enables mechanistic microbiome research.</title>
        <authorList>
            <person name="Poyet M."/>
            <person name="Groussin M."/>
            <person name="Gibbons S.M."/>
            <person name="Avila-Pacheco J."/>
            <person name="Jiang X."/>
            <person name="Kearney S.M."/>
            <person name="Perrotta A.R."/>
            <person name="Berdy B."/>
            <person name="Zhao S."/>
            <person name="Lieberman T.D."/>
            <person name="Swanson P.K."/>
            <person name="Smith M."/>
            <person name="Roesemann S."/>
            <person name="Alexander J.E."/>
            <person name="Rich S.A."/>
            <person name="Livny J."/>
            <person name="Vlamakis H."/>
            <person name="Clish C."/>
            <person name="Bullock K."/>
            <person name="Deik A."/>
            <person name="Scott J."/>
            <person name="Pierce K.A."/>
            <person name="Xavier R.J."/>
            <person name="Alm E.J."/>
        </authorList>
    </citation>
    <scope>NUCLEOTIDE SEQUENCE [LARGE SCALE GENOMIC DNA]</scope>
    <source>
        <strain evidence="3 4">BIOML-A2</strain>
    </source>
</reference>
<dbReference type="GO" id="GO:0003677">
    <property type="term" value="F:DNA binding"/>
    <property type="evidence" value="ECO:0007669"/>
    <property type="project" value="InterPro"/>
</dbReference>
<dbReference type="Pfam" id="PF01609">
    <property type="entry name" value="DDE_Tnp_1"/>
    <property type="match status" value="1"/>
</dbReference>
<evidence type="ECO:0000256" key="1">
    <source>
        <dbReference type="SAM" id="Coils"/>
    </source>
</evidence>
<organism evidence="3 4">
    <name type="scientific">Alistipes shahii</name>
    <dbReference type="NCBI Taxonomy" id="328814"/>
    <lineage>
        <taxon>Bacteria</taxon>
        <taxon>Pseudomonadati</taxon>
        <taxon>Bacteroidota</taxon>
        <taxon>Bacteroidia</taxon>
        <taxon>Bacteroidales</taxon>
        <taxon>Rikenellaceae</taxon>
        <taxon>Alistipes</taxon>
    </lineage>
</organism>
<dbReference type="RefSeq" id="WP_149888000.1">
    <property type="nucleotide sequence ID" value="NZ_VVXK01000063.1"/>
</dbReference>
<dbReference type="GO" id="GO:0006313">
    <property type="term" value="P:DNA transposition"/>
    <property type="evidence" value="ECO:0007669"/>
    <property type="project" value="InterPro"/>
</dbReference>
<evidence type="ECO:0000313" key="3">
    <source>
        <dbReference type="EMBL" id="KAA2363140.1"/>
    </source>
</evidence>
<sequence length="589" mass="68084">MFKDFLVSTPDEKGKITTQTRKTQAGKTVYILYEIGRTYNAAKKYNVPHRVVIGKADPNDPEKMYPNEKYFEHFPQTVDKVEPTEENSLRSCALEIGSFIVIDKIIKHYKLDKIASDWFGKDAGLFLDLAAYMIVTEDNVGQYYPGYAFNHPLFTEGMRLVSDSKVSRFLSSVTKDQIFGFLDDWNEDKDHQAKVYISYDSTNKNSQAGDLNIVEYGKPKDDKGLPVFNLSLAFDQNNRVPLFYEEYPGSVTDVAQLKYVIDKVTAYGYKRMGFILDRGYFSRENIRYLDEKKCPFVMMVKGCKQLVSSIIKEHRHRFESKRDCFISAYHVYGTSVKAAIPGMEKEHQRYFHLYYSSGKAAGEREKLENLLEKMKQEIRKMEGKQVLFGGRYEHYFDFHYGKNKELLFARERPEVIEQELDLCGYFSIITSEEMSAQDAYLLYKGRDSTEKLFRADKSYLGSKSLRICSNASLDAKTLIGFTALIIRNRIYSLLKHQMLKLNIRRNYMTVPAAIVELNKLEIVKLGQGDYQLHHAITKTQKTILSSFGISLEDVQVYANQIARILKTKVKEAELEDEDYEDGEICDDAY</sequence>